<keyword evidence="2" id="KW-1185">Reference proteome</keyword>
<evidence type="ECO:0000313" key="1">
    <source>
        <dbReference type="EMBL" id="OPX54281.1"/>
    </source>
</evidence>
<dbReference type="Proteomes" id="UP000191418">
    <property type="component" value="Unassembled WGS sequence"/>
</dbReference>
<name>A0A1V4T112_9GAMM</name>
<dbReference type="AlphaFoldDB" id="A0A1V4T112"/>
<proteinExistence type="predicted"/>
<gene>
    <name evidence="1" type="ORF">BTE48_14905</name>
</gene>
<sequence>MLKPRGYFFMELDKWAIRSLSIEYQTQKLKAVLKTYQVVDKHGKAQLQMDNHLYNYLVIITYMMKSIQPSTSWPARLVEHILALTVQQQQAMGFPVNWIESLFWKDFSASK</sequence>
<accession>A0A1V4T112</accession>
<reference evidence="1 2" key="1">
    <citation type="submission" date="2017-01" db="EMBL/GenBank/DDBJ databases">
        <title>Genome Sequencing of a Marine Spirillum, Oceanospirillum multiglobuliferum ATCC 33336, from Japan.</title>
        <authorList>
            <person name="Carney J.G."/>
            <person name="Trachtenberg A.M."/>
            <person name="Rheaume B.A."/>
            <person name="Linnane J.D."/>
            <person name="Pitts N.L."/>
            <person name="Mykles D.L."/>
            <person name="Maclea K.S."/>
        </authorList>
    </citation>
    <scope>NUCLEOTIDE SEQUENCE [LARGE SCALE GENOMIC DNA]</scope>
    <source>
        <strain evidence="1 2">ATCC 33336</strain>
    </source>
</reference>
<protein>
    <submittedName>
        <fullName evidence="1">Uncharacterized protein</fullName>
    </submittedName>
</protein>
<evidence type="ECO:0000313" key="2">
    <source>
        <dbReference type="Proteomes" id="UP000191418"/>
    </source>
</evidence>
<dbReference type="EMBL" id="MTSM01000029">
    <property type="protein sequence ID" value="OPX54281.1"/>
    <property type="molecule type" value="Genomic_DNA"/>
</dbReference>
<organism evidence="1 2">
    <name type="scientific">Oceanospirillum multiglobuliferum</name>
    <dbReference type="NCBI Taxonomy" id="64969"/>
    <lineage>
        <taxon>Bacteria</taxon>
        <taxon>Pseudomonadati</taxon>
        <taxon>Pseudomonadota</taxon>
        <taxon>Gammaproteobacteria</taxon>
        <taxon>Oceanospirillales</taxon>
        <taxon>Oceanospirillaceae</taxon>
        <taxon>Oceanospirillum</taxon>
    </lineage>
</organism>
<comment type="caution">
    <text evidence="1">The sequence shown here is derived from an EMBL/GenBank/DDBJ whole genome shotgun (WGS) entry which is preliminary data.</text>
</comment>